<keyword evidence="2" id="KW-0813">Transport</keyword>
<gene>
    <name evidence="6" type="ORF">CHUV0807_1299</name>
</gene>
<dbReference type="InterPro" id="IPR003439">
    <property type="entry name" value="ABC_transporter-like_ATP-bd"/>
</dbReference>
<organism evidence="6 7">
    <name type="scientific">Cardiobacterium hominis</name>
    <dbReference type="NCBI Taxonomy" id="2718"/>
    <lineage>
        <taxon>Bacteria</taxon>
        <taxon>Pseudomonadati</taxon>
        <taxon>Pseudomonadota</taxon>
        <taxon>Gammaproteobacteria</taxon>
        <taxon>Cardiobacteriales</taxon>
        <taxon>Cardiobacteriaceae</taxon>
        <taxon>Cardiobacterium</taxon>
    </lineage>
</organism>
<evidence type="ECO:0000313" key="6">
    <source>
        <dbReference type="EMBL" id="SAM64964.1"/>
    </source>
</evidence>
<dbReference type="Proteomes" id="UP000190837">
    <property type="component" value="Unassembled WGS sequence"/>
</dbReference>
<protein>
    <submittedName>
        <fullName evidence="6">ABC transporter</fullName>
    </submittedName>
</protein>
<keyword evidence="3" id="KW-0547">Nucleotide-binding</keyword>
<evidence type="ECO:0000259" key="5">
    <source>
        <dbReference type="PROSITE" id="PS50893"/>
    </source>
</evidence>
<evidence type="ECO:0000256" key="3">
    <source>
        <dbReference type="ARBA" id="ARBA00022741"/>
    </source>
</evidence>
<evidence type="ECO:0000313" key="7">
    <source>
        <dbReference type="Proteomes" id="UP000190837"/>
    </source>
</evidence>
<keyword evidence="4" id="KW-0067">ATP-binding</keyword>
<evidence type="ECO:0000256" key="1">
    <source>
        <dbReference type="ARBA" id="ARBA00005417"/>
    </source>
</evidence>
<sequence length="296" mass="32825">MDTILSAQHLAFRRGRQTILRDASLTLRAQEVVALIGGNGAGKTTLLEILTGALSPDSGSVRYHGQLPRFWLGYLPDKAPLYPQWRVREFLQTCAELRGVHDSKAAVDEVIARCYLQAVAHKRCGELSHGYRQRVGLAQALVHRPPLLVLDEPTNGLDSEQRAALRPLLAGLGERGCVLMTSHNWDEVLAVAHRVYRLQDGVLQEITIPRVASPHLWLACETLTQAQALAQDAVLQDGRFLAFTYDGTDAARQLLWQRLAALPGIAAFYERYPDDAFQEKLSAAMRQSAEEHPHVA</sequence>
<dbReference type="InterPro" id="IPR003593">
    <property type="entry name" value="AAA+_ATPase"/>
</dbReference>
<proteinExistence type="inferred from homology"/>
<dbReference type="RefSeq" id="WP_079540608.1">
    <property type="nucleotide sequence ID" value="NZ_FKLO01000046.1"/>
</dbReference>
<dbReference type="AlphaFoldDB" id="A0A1C3H4J5"/>
<dbReference type="PANTHER" id="PTHR43335">
    <property type="entry name" value="ABC TRANSPORTER, ATP-BINDING PROTEIN"/>
    <property type="match status" value="1"/>
</dbReference>
<dbReference type="EMBL" id="FKLO01000046">
    <property type="protein sequence ID" value="SAM64964.1"/>
    <property type="molecule type" value="Genomic_DNA"/>
</dbReference>
<dbReference type="SUPFAM" id="SSF52540">
    <property type="entry name" value="P-loop containing nucleoside triphosphate hydrolases"/>
    <property type="match status" value="1"/>
</dbReference>
<name>A0A1C3H4J5_9GAMM</name>
<evidence type="ECO:0000256" key="4">
    <source>
        <dbReference type="ARBA" id="ARBA00022840"/>
    </source>
</evidence>
<reference evidence="7" key="1">
    <citation type="submission" date="2016-04" db="EMBL/GenBank/DDBJ databases">
        <authorList>
            <person name="Tagini F."/>
        </authorList>
    </citation>
    <scope>NUCLEOTIDE SEQUENCE [LARGE SCALE GENOMIC DNA]</scope>
    <source>
        <strain evidence="7">CHUV0807</strain>
    </source>
</reference>
<dbReference type="CDD" id="cd03230">
    <property type="entry name" value="ABC_DR_subfamily_A"/>
    <property type="match status" value="1"/>
</dbReference>
<dbReference type="GO" id="GO:0016887">
    <property type="term" value="F:ATP hydrolysis activity"/>
    <property type="evidence" value="ECO:0007669"/>
    <property type="project" value="InterPro"/>
</dbReference>
<dbReference type="InterPro" id="IPR027417">
    <property type="entry name" value="P-loop_NTPase"/>
</dbReference>
<dbReference type="GO" id="GO:0005524">
    <property type="term" value="F:ATP binding"/>
    <property type="evidence" value="ECO:0007669"/>
    <property type="project" value="UniProtKB-KW"/>
</dbReference>
<dbReference type="PROSITE" id="PS50893">
    <property type="entry name" value="ABC_TRANSPORTER_2"/>
    <property type="match status" value="1"/>
</dbReference>
<dbReference type="SMART" id="SM00382">
    <property type="entry name" value="AAA"/>
    <property type="match status" value="1"/>
</dbReference>
<accession>A0A1C3H4J5</accession>
<dbReference type="PANTHER" id="PTHR43335:SF2">
    <property type="entry name" value="ABC TRANSPORTER, ATP-BINDING PROTEIN"/>
    <property type="match status" value="1"/>
</dbReference>
<feature type="domain" description="ABC transporter" evidence="5">
    <location>
        <begin position="5"/>
        <end position="225"/>
    </location>
</feature>
<comment type="similarity">
    <text evidence="1">Belongs to the ABC transporter superfamily.</text>
</comment>
<evidence type="ECO:0000256" key="2">
    <source>
        <dbReference type="ARBA" id="ARBA00022448"/>
    </source>
</evidence>
<dbReference type="Gene3D" id="3.40.50.300">
    <property type="entry name" value="P-loop containing nucleotide triphosphate hydrolases"/>
    <property type="match status" value="1"/>
</dbReference>
<dbReference type="Pfam" id="PF00005">
    <property type="entry name" value="ABC_tran"/>
    <property type="match status" value="1"/>
</dbReference>